<dbReference type="PANTHER" id="PTHR43420:SF12">
    <property type="entry name" value="N-ACETYLTRANSFERASE DOMAIN-CONTAINING PROTEIN"/>
    <property type="match status" value="1"/>
</dbReference>
<reference evidence="6" key="1">
    <citation type="journal article" date="2015" name="J. Biotechnol.">
        <title>Complete genome sequence of Haloferax gibbonsii strain ARA6, a potential producer of polyhydroxyalkanoates and halocins isolated from Araruama, Rio de Janeiro, Brasil.</title>
        <authorList>
            <person name="Pinto L.H."/>
            <person name="D'Alincourt Carvalho-Assef A.P."/>
            <person name="Vieira R.P."/>
            <person name="Clementino M.M."/>
            <person name="Albano R.M."/>
        </authorList>
    </citation>
    <scope>NUCLEOTIDE SEQUENCE [LARGE SCALE GENOMIC DNA]</scope>
    <source>
        <strain evidence="6">ARA6</strain>
    </source>
</reference>
<dbReference type="Proteomes" id="UP000663064">
    <property type="component" value="Chromosome"/>
</dbReference>
<dbReference type="CDD" id="cd04301">
    <property type="entry name" value="NAT_SF"/>
    <property type="match status" value="1"/>
</dbReference>
<evidence type="ECO:0000256" key="2">
    <source>
        <dbReference type="ARBA" id="ARBA00023315"/>
    </source>
</evidence>
<reference evidence="4" key="2">
    <citation type="submission" date="2015-06" db="EMBL/GenBank/DDBJ databases">
        <authorList>
            <person name="Hoefler B.C."/>
            <person name="Straight P.D."/>
        </authorList>
    </citation>
    <scope>NUCLEOTIDE SEQUENCE [LARGE SCALE GENOMIC DNA]</scope>
    <source>
        <strain evidence="4">ARA6</strain>
    </source>
</reference>
<dbReference type="GeneID" id="59459641"/>
<evidence type="ECO:0000313" key="6">
    <source>
        <dbReference type="Proteomes" id="UP000066124"/>
    </source>
</evidence>
<evidence type="ECO:0000313" key="5">
    <source>
        <dbReference type="EMBL" id="QOS12115.1"/>
    </source>
</evidence>
<dbReference type="InterPro" id="IPR050680">
    <property type="entry name" value="YpeA/RimI_acetyltransf"/>
</dbReference>
<organism evidence="4 6">
    <name type="scientific">Haloferax gibbonsii</name>
    <dbReference type="NCBI Taxonomy" id="35746"/>
    <lineage>
        <taxon>Archaea</taxon>
        <taxon>Methanobacteriati</taxon>
        <taxon>Methanobacteriota</taxon>
        <taxon>Stenosarchaea group</taxon>
        <taxon>Halobacteria</taxon>
        <taxon>Halobacteriales</taxon>
        <taxon>Haloferacaceae</taxon>
        <taxon>Haloferax</taxon>
    </lineage>
</organism>
<reference evidence="5" key="3">
    <citation type="journal article" date="2021" name="Front. Microbiol.">
        <title>Cellular and Genomic Properties of Haloferax gibbonsii LR2-5, the Host of Euryarchaeal Virus HFTV1.</title>
        <authorList>
            <person name="Tittes C."/>
            <person name="Schwarzer S."/>
            <person name="Pfeiffer F."/>
            <person name="Dyall-Smith M."/>
            <person name="Rodriguez-Franco M."/>
            <person name="Oksanen H.M."/>
            <person name="Quax T.E.F."/>
        </authorList>
    </citation>
    <scope>NUCLEOTIDE SEQUENCE</scope>
    <source>
        <strain evidence="5">LR2-5</strain>
    </source>
</reference>
<keyword evidence="1 4" id="KW-0808">Transferase</keyword>
<accession>A0A0K1IWQ0</accession>
<dbReference type="PROSITE" id="PS51186">
    <property type="entry name" value="GNAT"/>
    <property type="match status" value="1"/>
</dbReference>
<gene>
    <name evidence="4" type="ORF">ABY42_13570</name>
    <name evidence="5" type="ORF">HfgLR_09880</name>
</gene>
<dbReference type="PATRIC" id="fig|35746.4.peg.2926"/>
<dbReference type="GO" id="GO:0016747">
    <property type="term" value="F:acyltransferase activity, transferring groups other than amino-acyl groups"/>
    <property type="evidence" value="ECO:0007669"/>
    <property type="project" value="InterPro"/>
</dbReference>
<evidence type="ECO:0000256" key="1">
    <source>
        <dbReference type="ARBA" id="ARBA00022679"/>
    </source>
</evidence>
<dbReference type="AlphaFoldDB" id="A0A0K1IWQ0"/>
<dbReference type="EMBL" id="CP063205">
    <property type="protein sequence ID" value="QOS12115.1"/>
    <property type="molecule type" value="Genomic_DNA"/>
</dbReference>
<feature type="domain" description="N-acetyltransferase" evidence="3">
    <location>
        <begin position="12"/>
        <end position="145"/>
    </location>
</feature>
<dbReference type="Pfam" id="PF13508">
    <property type="entry name" value="Acetyltransf_7"/>
    <property type="match status" value="1"/>
</dbReference>
<dbReference type="InterPro" id="IPR000182">
    <property type="entry name" value="GNAT_dom"/>
</dbReference>
<keyword evidence="2 5" id="KW-0012">Acyltransferase</keyword>
<dbReference type="RefSeq" id="WP_004974645.1">
    <property type="nucleotide sequence ID" value="NZ_CP011947.1"/>
</dbReference>
<evidence type="ECO:0000259" key="3">
    <source>
        <dbReference type="PROSITE" id="PS51186"/>
    </source>
</evidence>
<dbReference type="KEGG" id="hgi:ABY42_13570"/>
<dbReference type="InterPro" id="IPR016181">
    <property type="entry name" value="Acyl_CoA_acyltransferase"/>
</dbReference>
<dbReference type="EMBL" id="CP011947">
    <property type="protein sequence ID" value="AKU08713.1"/>
    <property type="molecule type" value="Genomic_DNA"/>
</dbReference>
<dbReference type="SUPFAM" id="SSF55729">
    <property type="entry name" value="Acyl-CoA N-acyltransferases (Nat)"/>
    <property type="match status" value="1"/>
</dbReference>
<dbReference type="Proteomes" id="UP000066124">
    <property type="component" value="Chromosome"/>
</dbReference>
<dbReference type="Gene3D" id="3.40.630.30">
    <property type="match status" value="1"/>
</dbReference>
<dbReference type="EC" id="2.3.1.-" evidence="5"/>
<dbReference type="PANTHER" id="PTHR43420">
    <property type="entry name" value="ACETYLTRANSFERASE"/>
    <property type="match status" value="1"/>
</dbReference>
<protein>
    <submittedName>
        <fullName evidence="4 5">Acetyltransferase</fullName>
        <ecNumber evidence="5">2.3.1.-</ecNumber>
    </submittedName>
</protein>
<sequence>MSVNVEMRVDAPGQREYAEEAWDLKERIRVDEGLLKQRRGFFMDAYRRSNTYLLYENDALVAFASTRRDGYILFLAVSPDARGEGYGKRLVAEVAREHPVVTCHARTTNTNALDFYERMGFEVRRRIDNYYEDGGAAFYLRLGEEAGLREKLSEFLRR</sequence>
<proteinExistence type="predicted"/>
<evidence type="ECO:0000313" key="4">
    <source>
        <dbReference type="EMBL" id="AKU08713.1"/>
    </source>
</evidence>
<name>A0A0K1IWQ0_HALGI</name>